<accession>A0A645G7I8</accession>
<dbReference type="SMART" id="SM00530">
    <property type="entry name" value="HTH_XRE"/>
    <property type="match status" value="1"/>
</dbReference>
<name>A0A645G7I8_9ZZZZ</name>
<dbReference type="InterPro" id="IPR010982">
    <property type="entry name" value="Lambda_DNA-bd_dom_sf"/>
</dbReference>
<dbReference type="CDD" id="cd00093">
    <property type="entry name" value="HTH_XRE"/>
    <property type="match status" value="1"/>
</dbReference>
<comment type="caution">
    <text evidence="2">The sequence shown here is derived from an EMBL/GenBank/DDBJ whole genome shotgun (WGS) entry which is preliminary data.</text>
</comment>
<dbReference type="Pfam" id="PF01381">
    <property type="entry name" value="HTH_3"/>
    <property type="match status" value="1"/>
</dbReference>
<dbReference type="Gene3D" id="1.10.260.40">
    <property type="entry name" value="lambda repressor-like DNA-binding domains"/>
    <property type="match status" value="1"/>
</dbReference>
<evidence type="ECO:0000313" key="2">
    <source>
        <dbReference type="EMBL" id="MPN22861.1"/>
    </source>
</evidence>
<dbReference type="EMBL" id="VSSQ01071197">
    <property type="protein sequence ID" value="MPN22861.1"/>
    <property type="molecule type" value="Genomic_DNA"/>
</dbReference>
<dbReference type="SUPFAM" id="SSF47413">
    <property type="entry name" value="lambda repressor-like DNA-binding domains"/>
    <property type="match status" value="1"/>
</dbReference>
<protein>
    <recommendedName>
        <fullName evidence="1">HTH cro/C1-type domain-containing protein</fullName>
    </recommendedName>
</protein>
<organism evidence="2">
    <name type="scientific">bioreactor metagenome</name>
    <dbReference type="NCBI Taxonomy" id="1076179"/>
    <lineage>
        <taxon>unclassified sequences</taxon>
        <taxon>metagenomes</taxon>
        <taxon>ecological metagenomes</taxon>
    </lineage>
</organism>
<dbReference type="GO" id="GO:0003677">
    <property type="term" value="F:DNA binding"/>
    <property type="evidence" value="ECO:0007669"/>
    <property type="project" value="InterPro"/>
</dbReference>
<evidence type="ECO:0000259" key="1">
    <source>
        <dbReference type="PROSITE" id="PS50943"/>
    </source>
</evidence>
<dbReference type="InterPro" id="IPR001387">
    <property type="entry name" value="Cro/C1-type_HTH"/>
</dbReference>
<sequence length="79" mass="8850">MFKNKNEDGTLNISGKNIADLRKSQNLSQRVLAEQLQLLGIDVNKNAIQQIESGQRFVTDIELKAIAKYFNVSADELLS</sequence>
<dbReference type="PROSITE" id="PS50943">
    <property type="entry name" value="HTH_CROC1"/>
    <property type="match status" value="1"/>
</dbReference>
<reference evidence="2" key="1">
    <citation type="submission" date="2019-08" db="EMBL/GenBank/DDBJ databases">
        <authorList>
            <person name="Kucharzyk K."/>
            <person name="Murdoch R.W."/>
            <person name="Higgins S."/>
            <person name="Loffler F."/>
        </authorList>
    </citation>
    <scope>NUCLEOTIDE SEQUENCE</scope>
</reference>
<gene>
    <name evidence="2" type="ORF">SDC9_170246</name>
</gene>
<dbReference type="AlphaFoldDB" id="A0A645G7I8"/>
<proteinExistence type="predicted"/>
<feature type="domain" description="HTH cro/C1-type" evidence="1">
    <location>
        <begin position="18"/>
        <end position="77"/>
    </location>
</feature>